<feature type="domain" description="Major facilitator superfamily (MFS) profile" evidence="5">
    <location>
        <begin position="19"/>
        <end position="207"/>
    </location>
</feature>
<evidence type="ECO:0000256" key="4">
    <source>
        <dbReference type="SAM" id="Phobius"/>
    </source>
</evidence>
<dbReference type="SUPFAM" id="SSF103473">
    <property type="entry name" value="MFS general substrate transporter"/>
    <property type="match status" value="1"/>
</dbReference>
<protein>
    <recommendedName>
        <fullName evidence="5">Major facilitator superfamily (MFS) profile domain-containing protein</fullName>
    </recommendedName>
</protein>
<evidence type="ECO:0000256" key="2">
    <source>
        <dbReference type="ARBA" id="ARBA00022989"/>
    </source>
</evidence>
<feature type="transmembrane region" description="Helical" evidence="4">
    <location>
        <begin position="88"/>
        <end position="105"/>
    </location>
</feature>
<dbReference type="Gene3D" id="1.20.1250.20">
    <property type="entry name" value="MFS general substrate transporter like domains"/>
    <property type="match status" value="1"/>
</dbReference>
<dbReference type="InterPro" id="IPR011701">
    <property type="entry name" value="MFS"/>
</dbReference>
<sequence>MIFQSFLGHKPSKFHVNPIVRAFIISETFFWGGINFLGPVFAIFIANEVSGGSIEAAGTAATVYLLSRMVFELIAARSLNGASDDKKFVFAVVGILIVSIAYFGFVFASNITWVLILQALSGLGFGIVSPAKYVLFSEHLDKGKESTEWGVYDAVSMGGMALTAMLGGYVAQEYGFNVLFVVAGFLILLGAMPFTLFVWANRGIKKQ</sequence>
<dbReference type="InterPro" id="IPR052714">
    <property type="entry name" value="MFS_Exporter"/>
</dbReference>
<evidence type="ECO:0000256" key="1">
    <source>
        <dbReference type="ARBA" id="ARBA00022692"/>
    </source>
</evidence>
<evidence type="ECO:0000259" key="5">
    <source>
        <dbReference type="PROSITE" id="PS50850"/>
    </source>
</evidence>
<comment type="caution">
    <text evidence="6">The sequence shown here is derived from an EMBL/GenBank/DDBJ whole genome shotgun (WGS) entry which is preliminary data.</text>
</comment>
<organism evidence="6 7">
    <name type="scientific">candidate division WWE3 bacterium CG22_combo_CG10-13_8_21_14_all_39_12</name>
    <dbReference type="NCBI Taxonomy" id="1975094"/>
    <lineage>
        <taxon>Bacteria</taxon>
        <taxon>Katanobacteria</taxon>
    </lineage>
</organism>
<dbReference type="Pfam" id="PF07690">
    <property type="entry name" value="MFS_1"/>
    <property type="match status" value="1"/>
</dbReference>
<gene>
    <name evidence="6" type="ORF">COX05_01645</name>
</gene>
<dbReference type="GO" id="GO:0022857">
    <property type="term" value="F:transmembrane transporter activity"/>
    <property type="evidence" value="ECO:0007669"/>
    <property type="project" value="InterPro"/>
</dbReference>
<keyword evidence="2 4" id="KW-1133">Transmembrane helix</keyword>
<feature type="transmembrane region" description="Helical" evidence="4">
    <location>
        <begin position="149"/>
        <end position="170"/>
    </location>
</feature>
<dbReference type="InterPro" id="IPR036259">
    <property type="entry name" value="MFS_trans_sf"/>
</dbReference>
<dbReference type="Proteomes" id="UP000228495">
    <property type="component" value="Unassembled WGS sequence"/>
</dbReference>
<dbReference type="AlphaFoldDB" id="A0A2H0BGA3"/>
<dbReference type="PROSITE" id="PS50850">
    <property type="entry name" value="MFS"/>
    <property type="match status" value="1"/>
</dbReference>
<feature type="transmembrane region" description="Helical" evidence="4">
    <location>
        <begin position="111"/>
        <end position="128"/>
    </location>
</feature>
<evidence type="ECO:0000256" key="3">
    <source>
        <dbReference type="ARBA" id="ARBA00023136"/>
    </source>
</evidence>
<proteinExistence type="predicted"/>
<feature type="transmembrane region" description="Helical" evidence="4">
    <location>
        <begin position="20"/>
        <end position="45"/>
    </location>
</feature>
<reference evidence="6 7" key="1">
    <citation type="submission" date="2017-09" db="EMBL/GenBank/DDBJ databases">
        <title>Depth-based differentiation of microbial function through sediment-hosted aquifers and enrichment of novel symbionts in the deep terrestrial subsurface.</title>
        <authorList>
            <person name="Probst A.J."/>
            <person name="Ladd B."/>
            <person name="Jarett J.K."/>
            <person name="Geller-Mcgrath D.E."/>
            <person name="Sieber C.M."/>
            <person name="Emerson J.B."/>
            <person name="Anantharaman K."/>
            <person name="Thomas B.C."/>
            <person name="Malmstrom R."/>
            <person name="Stieglmeier M."/>
            <person name="Klingl A."/>
            <person name="Woyke T."/>
            <person name="Ryan C.M."/>
            <person name="Banfield J.F."/>
        </authorList>
    </citation>
    <scope>NUCLEOTIDE SEQUENCE [LARGE SCALE GENOMIC DNA]</scope>
    <source>
        <strain evidence="6">CG22_combo_CG10-13_8_21_14_all_39_12</strain>
    </source>
</reference>
<keyword evidence="3 4" id="KW-0472">Membrane</keyword>
<evidence type="ECO:0000313" key="7">
    <source>
        <dbReference type="Proteomes" id="UP000228495"/>
    </source>
</evidence>
<accession>A0A2H0BGA3</accession>
<evidence type="ECO:0000313" key="6">
    <source>
        <dbReference type="EMBL" id="PIP56703.1"/>
    </source>
</evidence>
<dbReference type="InterPro" id="IPR020846">
    <property type="entry name" value="MFS_dom"/>
</dbReference>
<dbReference type="EMBL" id="PCSU01000023">
    <property type="protein sequence ID" value="PIP56703.1"/>
    <property type="molecule type" value="Genomic_DNA"/>
</dbReference>
<keyword evidence="1 4" id="KW-0812">Transmembrane</keyword>
<dbReference type="PANTHER" id="PTHR23531:SF1">
    <property type="entry name" value="QUINOLENE RESISTANCE PROTEIN NORA"/>
    <property type="match status" value="1"/>
</dbReference>
<feature type="transmembrane region" description="Helical" evidence="4">
    <location>
        <begin position="176"/>
        <end position="200"/>
    </location>
</feature>
<dbReference type="PANTHER" id="PTHR23531">
    <property type="entry name" value="QUINOLENE RESISTANCE PROTEIN NORA"/>
    <property type="match status" value="1"/>
</dbReference>
<name>A0A2H0BGA3_UNCKA</name>